<reference evidence="6 7" key="1">
    <citation type="submission" date="2019-03" db="EMBL/GenBank/DDBJ databases">
        <title>Sequencing 25 genomes of Wallemia mellicola.</title>
        <authorList>
            <person name="Gostincar C."/>
        </authorList>
    </citation>
    <scope>NUCLEOTIDE SEQUENCE [LARGE SCALE GENOMIC DNA]</scope>
    <source>
        <strain evidence="4 7">EXF-6152</strain>
        <strain evidence="5 6">EXF-8738</strain>
    </source>
</reference>
<dbReference type="InterPro" id="IPR008584">
    <property type="entry name" value="CXXC_Zn-binding_euk"/>
</dbReference>
<keyword evidence="2" id="KW-0479">Metal-binding</keyword>
<dbReference type="AlphaFoldDB" id="A0A4T0NII5"/>
<sequence>MVKLDLQVLIEGENVSNVQPADFNDHQFWLQIKCTMCHEVHPKTIAIIPSSRRKKINYRTPRRVIRRIWFSSAHFAGVADVEFQKSAHAKVENKGASAVNVEDIENHSYKSWLVLECRNLEPIGFEARDDNYICTSSLSDTKFEDVTLDGEWSDYDEKVSVTAWQGLADIFLVR</sequence>
<comment type="similarity">
    <text evidence="1">Belongs to the UPF0587 family.</text>
</comment>
<dbReference type="GO" id="GO:0008270">
    <property type="term" value="F:zinc ion binding"/>
    <property type="evidence" value="ECO:0007669"/>
    <property type="project" value="TreeGrafter"/>
</dbReference>
<proteinExistence type="inferred from homology"/>
<dbReference type="Pfam" id="PF05907">
    <property type="entry name" value="CXXC_Zn-b_euk"/>
    <property type="match status" value="1"/>
</dbReference>
<evidence type="ECO:0000313" key="6">
    <source>
        <dbReference type="Proteomes" id="UP000305647"/>
    </source>
</evidence>
<evidence type="ECO:0000313" key="7">
    <source>
        <dbReference type="Proteomes" id="UP000310685"/>
    </source>
</evidence>
<dbReference type="PANTHER" id="PTHR12857">
    <property type="entry name" value="CXXC MOTIF CONTAINING ZINC BINDING PROTEIN"/>
    <property type="match status" value="1"/>
</dbReference>
<evidence type="ECO:0000313" key="5">
    <source>
        <dbReference type="EMBL" id="TIC28901.1"/>
    </source>
</evidence>
<dbReference type="EMBL" id="SPRO01000033">
    <property type="protein sequence ID" value="TIC28901.1"/>
    <property type="molecule type" value="Genomic_DNA"/>
</dbReference>
<evidence type="ECO:0000256" key="3">
    <source>
        <dbReference type="ARBA" id="ARBA00022833"/>
    </source>
</evidence>
<dbReference type="EMBL" id="SPRC01000037">
    <property type="protein sequence ID" value="TIB77155.1"/>
    <property type="molecule type" value="Genomic_DNA"/>
</dbReference>
<comment type="caution">
    <text evidence="5">The sequence shown here is derived from an EMBL/GenBank/DDBJ whole genome shotgun (WGS) entry which is preliminary data.</text>
</comment>
<dbReference type="Proteomes" id="UP000310685">
    <property type="component" value="Unassembled WGS sequence"/>
</dbReference>
<accession>A0A4T0NII5</accession>
<keyword evidence="3" id="KW-0862">Zinc</keyword>
<evidence type="ECO:0000256" key="2">
    <source>
        <dbReference type="ARBA" id="ARBA00022723"/>
    </source>
</evidence>
<dbReference type="Proteomes" id="UP000305647">
    <property type="component" value="Unassembled WGS sequence"/>
</dbReference>
<evidence type="ECO:0000313" key="4">
    <source>
        <dbReference type="EMBL" id="TIB77155.1"/>
    </source>
</evidence>
<evidence type="ECO:0000256" key="1">
    <source>
        <dbReference type="ARBA" id="ARBA00007818"/>
    </source>
</evidence>
<dbReference type="PANTHER" id="PTHR12857:SF0">
    <property type="entry name" value="CXXC MOTIF CONTAINING ZINC BINDING PROTEIN"/>
    <property type="match status" value="1"/>
</dbReference>
<gene>
    <name evidence="5" type="ORF">E3Q10_02892</name>
    <name evidence="4" type="ORF">E3Q22_03171</name>
</gene>
<organism evidence="5 6">
    <name type="scientific">Wallemia mellicola</name>
    <dbReference type="NCBI Taxonomy" id="1708541"/>
    <lineage>
        <taxon>Eukaryota</taxon>
        <taxon>Fungi</taxon>
        <taxon>Dikarya</taxon>
        <taxon>Basidiomycota</taxon>
        <taxon>Wallemiomycotina</taxon>
        <taxon>Wallemiomycetes</taxon>
        <taxon>Wallemiales</taxon>
        <taxon>Wallemiaceae</taxon>
        <taxon>Wallemia</taxon>
    </lineage>
</organism>
<dbReference type="SUPFAM" id="SSF141678">
    <property type="entry name" value="MAL13P1.257-like"/>
    <property type="match status" value="1"/>
</dbReference>
<protein>
    <submittedName>
        <fullName evidence="5">DUF866-domain-containing protein</fullName>
    </submittedName>
</protein>
<name>A0A4T0NII5_9BASI</name>